<accession>A0A9N9F6Q1</accession>
<evidence type="ECO:0000313" key="2">
    <source>
        <dbReference type="Proteomes" id="UP000789759"/>
    </source>
</evidence>
<sequence>MDSSLTDLYCNGCKKFKPINEFIGNDKNNIPTKFLTCNCCHQKSSNKRKRSITTNDTLFNDELEIVELDFLNESVAEILENALSNLDFHFHCRINIRNYNDSNKDLASEIIEQIENVDEYN</sequence>
<organism evidence="1 2">
    <name type="scientific">Cetraspora pellucida</name>
    <dbReference type="NCBI Taxonomy" id="1433469"/>
    <lineage>
        <taxon>Eukaryota</taxon>
        <taxon>Fungi</taxon>
        <taxon>Fungi incertae sedis</taxon>
        <taxon>Mucoromycota</taxon>
        <taxon>Glomeromycotina</taxon>
        <taxon>Glomeromycetes</taxon>
        <taxon>Diversisporales</taxon>
        <taxon>Gigasporaceae</taxon>
        <taxon>Cetraspora</taxon>
    </lineage>
</organism>
<comment type="caution">
    <text evidence="1">The sequence shown here is derived from an EMBL/GenBank/DDBJ whole genome shotgun (WGS) entry which is preliminary data.</text>
</comment>
<dbReference type="EMBL" id="CAJVQA010001414">
    <property type="protein sequence ID" value="CAG8513500.1"/>
    <property type="molecule type" value="Genomic_DNA"/>
</dbReference>
<dbReference type="Proteomes" id="UP000789759">
    <property type="component" value="Unassembled WGS sequence"/>
</dbReference>
<keyword evidence="2" id="KW-1185">Reference proteome</keyword>
<name>A0A9N9F6Q1_9GLOM</name>
<proteinExistence type="predicted"/>
<dbReference type="OrthoDB" id="2369032at2759"/>
<dbReference type="AlphaFoldDB" id="A0A9N9F6Q1"/>
<protein>
    <submittedName>
        <fullName evidence="1">6654_t:CDS:1</fullName>
    </submittedName>
</protein>
<reference evidence="1" key="1">
    <citation type="submission" date="2021-06" db="EMBL/GenBank/DDBJ databases">
        <authorList>
            <person name="Kallberg Y."/>
            <person name="Tangrot J."/>
            <person name="Rosling A."/>
        </authorList>
    </citation>
    <scope>NUCLEOTIDE SEQUENCE</scope>
    <source>
        <strain evidence="1">FL966</strain>
    </source>
</reference>
<evidence type="ECO:0000313" key="1">
    <source>
        <dbReference type="EMBL" id="CAG8513500.1"/>
    </source>
</evidence>
<gene>
    <name evidence="1" type="ORF">CPELLU_LOCUS3033</name>
</gene>